<gene>
    <name evidence="3" type="primary">LOC100376127</name>
</gene>
<keyword evidence="2" id="KW-1185">Reference proteome</keyword>
<keyword evidence="1" id="KW-0732">Signal</keyword>
<feature type="signal peptide" evidence="1">
    <location>
        <begin position="1"/>
        <end position="20"/>
    </location>
</feature>
<accession>A0ABM0GW84</accession>
<proteinExistence type="predicted"/>
<evidence type="ECO:0000256" key="1">
    <source>
        <dbReference type="SAM" id="SignalP"/>
    </source>
</evidence>
<feature type="chain" id="PRO_5047394135" evidence="1">
    <location>
        <begin position="21"/>
        <end position="135"/>
    </location>
</feature>
<evidence type="ECO:0000313" key="2">
    <source>
        <dbReference type="Proteomes" id="UP000694865"/>
    </source>
</evidence>
<protein>
    <submittedName>
        <fullName evidence="3">Uncharacterized protein LOC100376127</fullName>
    </submittedName>
</protein>
<sequence length="135" mass="14757">MARLLVVVLALLALCQLVTTKSTLLDFLLKKYRFEEMKKELAPSRFCAYSCSLDGNGVCDDGGEGSVSSMCPFGMDCTDCGIRYAYCDNTCQGAGYDWEYLVNDHVCDDGVAGDSQTDFCDFGTDCTDCGPRVKK</sequence>
<evidence type="ECO:0000313" key="3">
    <source>
        <dbReference type="RefSeq" id="XP_002738707.1"/>
    </source>
</evidence>
<dbReference type="RefSeq" id="XP_002738707.1">
    <property type="nucleotide sequence ID" value="XM_002738661.2"/>
</dbReference>
<dbReference type="Proteomes" id="UP000694865">
    <property type="component" value="Unplaced"/>
</dbReference>
<name>A0ABM0GW84_SACKO</name>
<reference evidence="3" key="1">
    <citation type="submission" date="2025-08" db="UniProtKB">
        <authorList>
            <consortium name="RefSeq"/>
        </authorList>
    </citation>
    <scope>IDENTIFICATION</scope>
    <source>
        <tissue evidence="3">Testes</tissue>
    </source>
</reference>
<organism evidence="2 3">
    <name type="scientific">Saccoglossus kowalevskii</name>
    <name type="common">Acorn worm</name>
    <dbReference type="NCBI Taxonomy" id="10224"/>
    <lineage>
        <taxon>Eukaryota</taxon>
        <taxon>Metazoa</taxon>
        <taxon>Hemichordata</taxon>
        <taxon>Enteropneusta</taxon>
        <taxon>Harrimaniidae</taxon>
        <taxon>Saccoglossus</taxon>
    </lineage>
</organism>
<dbReference type="GeneID" id="100376127"/>